<comment type="caution">
    <text evidence="2">The sequence shown here is derived from an EMBL/GenBank/DDBJ whole genome shotgun (WGS) entry which is preliminary data.</text>
</comment>
<name>A0AAD5F222_PRUDU</name>
<accession>A0AAD5F222</accession>
<protein>
    <recommendedName>
        <fullName evidence="1">Reverse transcriptase Ty1/copia-type domain-containing protein</fullName>
    </recommendedName>
</protein>
<sequence>MDSMYTNQVWTSDPPPGIIPIGNKWIFKRKIDSDGIVEIDKARIVAKGYKQREGIDYEETFSPVAMTKSIRIWLAIAAYYDCFISKVDMHKVCKLHRSIYGLTQGSRSWNILFDENVKSFDFTQNMDDQ</sequence>
<evidence type="ECO:0000259" key="1">
    <source>
        <dbReference type="Pfam" id="PF07727"/>
    </source>
</evidence>
<dbReference type="Proteomes" id="UP001054821">
    <property type="component" value="Chromosome 1"/>
</dbReference>
<dbReference type="AlphaFoldDB" id="A0AAD5F222"/>
<proteinExistence type="predicted"/>
<evidence type="ECO:0000313" key="2">
    <source>
        <dbReference type="EMBL" id="KAI5350641.1"/>
    </source>
</evidence>
<organism evidence="2 3">
    <name type="scientific">Prunus dulcis</name>
    <name type="common">Almond</name>
    <name type="synonym">Amygdalus dulcis</name>
    <dbReference type="NCBI Taxonomy" id="3755"/>
    <lineage>
        <taxon>Eukaryota</taxon>
        <taxon>Viridiplantae</taxon>
        <taxon>Streptophyta</taxon>
        <taxon>Embryophyta</taxon>
        <taxon>Tracheophyta</taxon>
        <taxon>Spermatophyta</taxon>
        <taxon>Magnoliopsida</taxon>
        <taxon>eudicotyledons</taxon>
        <taxon>Gunneridae</taxon>
        <taxon>Pentapetalae</taxon>
        <taxon>rosids</taxon>
        <taxon>fabids</taxon>
        <taxon>Rosales</taxon>
        <taxon>Rosaceae</taxon>
        <taxon>Amygdaloideae</taxon>
        <taxon>Amygdaleae</taxon>
        <taxon>Prunus</taxon>
    </lineage>
</organism>
<gene>
    <name evidence="2" type="ORF">L3X38_003532</name>
</gene>
<dbReference type="Pfam" id="PF07727">
    <property type="entry name" value="RVT_2"/>
    <property type="match status" value="1"/>
</dbReference>
<reference evidence="2 3" key="1">
    <citation type="journal article" date="2022" name="G3 (Bethesda)">
        <title>Whole-genome sequence and methylome profiling of the almond [Prunus dulcis (Mill.) D.A. Webb] cultivar 'Nonpareil'.</title>
        <authorList>
            <person name="D'Amico-Willman K.M."/>
            <person name="Ouma W.Z."/>
            <person name="Meulia T."/>
            <person name="Sideli G.M."/>
            <person name="Gradziel T.M."/>
            <person name="Fresnedo-Ramirez J."/>
        </authorList>
    </citation>
    <scope>NUCLEOTIDE SEQUENCE [LARGE SCALE GENOMIC DNA]</scope>
    <source>
        <strain evidence="2">Clone GOH B32 T37-40</strain>
    </source>
</reference>
<keyword evidence="3" id="KW-1185">Reference proteome</keyword>
<dbReference type="InterPro" id="IPR013103">
    <property type="entry name" value="RVT_2"/>
</dbReference>
<feature type="domain" description="Reverse transcriptase Ty1/copia-type" evidence="1">
    <location>
        <begin position="10"/>
        <end position="89"/>
    </location>
</feature>
<dbReference type="EMBL" id="JAJFAZ020000001">
    <property type="protein sequence ID" value="KAI5350641.1"/>
    <property type="molecule type" value="Genomic_DNA"/>
</dbReference>
<evidence type="ECO:0000313" key="3">
    <source>
        <dbReference type="Proteomes" id="UP001054821"/>
    </source>
</evidence>